<feature type="transmembrane region" description="Helical" evidence="11">
    <location>
        <begin position="203"/>
        <end position="226"/>
    </location>
</feature>
<feature type="domain" description="ABC transmembrane type-1" evidence="13">
    <location>
        <begin position="93"/>
        <end position="282"/>
    </location>
</feature>
<dbReference type="RefSeq" id="WP_208718499.1">
    <property type="nucleotide sequence ID" value="NZ_CP024770.1"/>
</dbReference>
<dbReference type="PROSITE" id="PS50928">
    <property type="entry name" value="ABC_TM1"/>
    <property type="match status" value="1"/>
</dbReference>
<feature type="transmembrane region" description="Helical" evidence="11">
    <location>
        <begin position="261"/>
        <end position="281"/>
    </location>
</feature>
<evidence type="ECO:0000256" key="1">
    <source>
        <dbReference type="ARBA" id="ARBA00004429"/>
    </source>
</evidence>
<dbReference type="InterPro" id="IPR000515">
    <property type="entry name" value="MetI-like"/>
</dbReference>
<name>A0A6B9GEA9_PANCY</name>
<dbReference type="Proteomes" id="UP000502005">
    <property type="component" value="Plasmid pNE1B"/>
</dbReference>
<dbReference type="InterPro" id="IPR035906">
    <property type="entry name" value="MetI-like_sf"/>
</dbReference>
<dbReference type="GO" id="GO:0005886">
    <property type="term" value="C:plasma membrane"/>
    <property type="evidence" value="ECO:0007669"/>
    <property type="project" value="UniProtKB-SubCell"/>
</dbReference>
<evidence type="ECO:0000256" key="5">
    <source>
        <dbReference type="ARBA" id="ARBA00022448"/>
    </source>
</evidence>
<evidence type="ECO:0000256" key="2">
    <source>
        <dbReference type="ARBA" id="ARBA00008852"/>
    </source>
</evidence>
<dbReference type="EMBL" id="CP024770">
    <property type="protein sequence ID" value="QGY32597.1"/>
    <property type="molecule type" value="Genomic_DNA"/>
</dbReference>
<evidence type="ECO:0000256" key="3">
    <source>
        <dbReference type="ARBA" id="ARBA00011557"/>
    </source>
</evidence>
<comment type="subunit">
    <text evidence="3 12">The complex is composed of two ATP-binding proteins (UgpC), two transmembrane proteins (UgpA and UgpE) and a solute-binding protein (UgpB).</text>
</comment>
<proteinExistence type="inferred from homology"/>
<feature type="transmembrane region" description="Helical" evidence="11">
    <location>
        <begin position="32"/>
        <end position="52"/>
    </location>
</feature>
<evidence type="ECO:0000313" key="15">
    <source>
        <dbReference type="Proteomes" id="UP000502005"/>
    </source>
</evidence>
<dbReference type="PANTHER" id="PTHR43744:SF8">
    <property type="entry name" value="SN-GLYCEROL-3-PHOSPHATE TRANSPORT SYSTEM PERMEASE PROTEIN UGPE"/>
    <property type="match status" value="1"/>
</dbReference>
<evidence type="ECO:0000256" key="12">
    <source>
        <dbReference type="RuleBase" id="RU363056"/>
    </source>
</evidence>
<evidence type="ECO:0000313" key="14">
    <source>
        <dbReference type="EMBL" id="QGY32597.1"/>
    </source>
</evidence>
<evidence type="ECO:0000256" key="8">
    <source>
        <dbReference type="ARBA" id="ARBA00022692"/>
    </source>
</evidence>
<evidence type="ECO:0000259" key="13">
    <source>
        <dbReference type="PROSITE" id="PS50928"/>
    </source>
</evidence>
<dbReference type="CDD" id="cd06261">
    <property type="entry name" value="TM_PBP2"/>
    <property type="match status" value="1"/>
</dbReference>
<feature type="transmembrane region" description="Helical" evidence="11">
    <location>
        <begin position="128"/>
        <end position="149"/>
    </location>
</feature>
<comment type="function">
    <text evidence="12">Part of the ABC transporter complex UgpBAEC involved in sn-glycerol-3-phosphate (G3P) import. Probably responsible for the translocation of the substrate across the membrane.</text>
</comment>
<dbReference type="SUPFAM" id="SSF161098">
    <property type="entry name" value="MetI-like"/>
    <property type="match status" value="1"/>
</dbReference>
<keyword evidence="7 12" id="KW-0997">Cell inner membrane</keyword>
<keyword evidence="6 12" id="KW-1003">Cell membrane</keyword>
<keyword evidence="9 11" id="KW-1133">Transmembrane helix</keyword>
<dbReference type="Gene3D" id="1.10.3720.10">
    <property type="entry name" value="MetI-like"/>
    <property type="match status" value="1"/>
</dbReference>
<accession>A0A6B9GEA9</accession>
<dbReference type="PANTHER" id="PTHR43744">
    <property type="entry name" value="ABC TRANSPORTER PERMEASE PROTEIN MG189-RELATED-RELATED"/>
    <property type="match status" value="1"/>
</dbReference>
<evidence type="ECO:0000256" key="10">
    <source>
        <dbReference type="ARBA" id="ARBA00023136"/>
    </source>
</evidence>
<comment type="similarity">
    <text evidence="2">Belongs to the binding-protein-dependent transport system permease family. UgpAE subfamily.</text>
</comment>
<keyword evidence="14" id="KW-0614">Plasmid</keyword>
<gene>
    <name evidence="12" type="primary">ugpE</name>
    <name evidence="14" type="ORF">CUN67_26985</name>
</gene>
<evidence type="ECO:0000256" key="7">
    <source>
        <dbReference type="ARBA" id="ARBA00022519"/>
    </source>
</evidence>
<evidence type="ECO:0000256" key="4">
    <source>
        <dbReference type="ARBA" id="ARBA00020515"/>
    </source>
</evidence>
<dbReference type="GO" id="GO:0055085">
    <property type="term" value="P:transmembrane transport"/>
    <property type="evidence" value="ECO:0007669"/>
    <property type="project" value="InterPro"/>
</dbReference>
<organism evidence="14 15">
    <name type="scientific">Pantoea cypripedii</name>
    <name type="common">Pectobacterium cypripedii</name>
    <name type="synonym">Erwinia cypripedii</name>
    <dbReference type="NCBI Taxonomy" id="55209"/>
    <lineage>
        <taxon>Bacteria</taxon>
        <taxon>Pseudomonadati</taxon>
        <taxon>Pseudomonadota</taxon>
        <taxon>Gammaproteobacteria</taxon>
        <taxon>Enterobacterales</taxon>
        <taxon>Erwiniaceae</taxon>
        <taxon>Pantoea</taxon>
    </lineage>
</organism>
<keyword evidence="5 11" id="KW-0813">Transport</keyword>
<comment type="subcellular location">
    <subcellularLocation>
        <location evidence="1 12">Cell inner membrane</location>
        <topology evidence="1 12">Multi-pass membrane protein</topology>
    </subcellularLocation>
    <subcellularLocation>
        <location evidence="11">Cell membrane</location>
        <topology evidence="11">Multi-pass membrane protein</topology>
    </subcellularLocation>
</comment>
<geneLocation type="plasmid" evidence="15">
    <name>pne1b</name>
</geneLocation>
<evidence type="ECO:0000256" key="11">
    <source>
        <dbReference type="RuleBase" id="RU363032"/>
    </source>
</evidence>
<keyword evidence="10 11" id="KW-0472">Membrane</keyword>
<evidence type="ECO:0000256" key="9">
    <source>
        <dbReference type="ARBA" id="ARBA00022989"/>
    </source>
</evidence>
<evidence type="ECO:0000256" key="6">
    <source>
        <dbReference type="ARBA" id="ARBA00022475"/>
    </source>
</evidence>
<feature type="transmembrane region" description="Helical" evidence="11">
    <location>
        <begin position="97"/>
        <end position="116"/>
    </location>
</feature>
<keyword evidence="8 11" id="KW-0812">Transmembrane</keyword>
<feature type="transmembrane region" description="Helical" evidence="11">
    <location>
        <begin position="161"/>
        <end position="182"/>
    </location>
</feature>
<dbReference type="AlphaFoldDB" id="A0A6B9GEA9"/>
<reference evidence="14 15" key="1">
    <citation type="submission" date="2017-11" db="EMBL/GenBank/DDBJ databases">
        <title>Genome sequence of Pantoea cypripedii NE1.</title>
        <authorList>
            <person name="Nascimento F.X."/>
        </authorList>
    </citation>
    <scope>NUCLEOTIDE SEQUENCE [LARGE SCALE GENOMIC DNA]</scope>
    <source>
        <strain evidence="14 15">NE1</strain>
        <plasmid evidence="15">pne1b</plasmid>
    </source>
</reference>
<dbReference type="Pfam" id="PF00528">
    <property type="entry name" value="BPD_transp_1"/>
    <property type="match status" value="1"/>
</dbReference>
<protein>
    <recommendedName>
        <fullName evidence="4 12">sn-glycerol-3-phosphate transport system permease protein UgpE</fullName>
    </recommendedName>
</protein>
<sequence length="296" mass="32544">MAAIQDAGSAAQRVNAVRRVALHRRQLKRWSLSALALLTSLLFLIPFVWLVASAFRPVAQTFQASVDLWTFFPKTWSLENFSAAFSRGFAQNMFNSLWVTGASASGGTLLALLAAFPLAVMRFPGRDALFVLVVFAFMIPFEVVALPLTSVFSQLGLADTLTALIVPGLVHGLAIFNLRQFFLAIPREQLEAAWLDGAGWWRILWQIYLPLMRPAVIGSAMILAMAQWNAWLWPSLIITDNSKQTGAVAIGLQDSAYTQNYGLAFAEVFILALLPALMIFWGQRSFTQSLSASGGK</sequence>